<dbReference type="AlphaFoldDB" id="A0A024SJ33"/>
<dbReference type="EMBL" id="KI911140">
    <property type="protein sequence ID" value="ETS05520.1"/>
    <property type="molecule type" value="Genomic_DNA"/>
</dbReference>
<gene>
    <name evidence="1" type="ORF">M419DRAFT_122099</name>
</gene>
<proteinExistence type="predicted"/>
<reference evidence="2" key="1">
    <citation type="journal article" date="2013" name="Ind. Biotechnol.">
        <title>Comparative genomics analysis of Trichoderma reesei strains.</title>
        <authorList>
            <person name="Koike H."/>
            <person name="Aerts A."/>
            <person name="LaButti K."/>
            <person name="Grigoriev I.V."/>
            <person name="Baker S.E."/>
        </authorList>
    </citation>
    <scope>NUCLEOTIDE SEQUENCE [LARGE SCALE GENOMIC DNA]</scope>
    <source>
        <strain evidence="2">ATCC 56765 / BCRC 32924 / NRRL 11460 / Rut C-30</strain>
    </source>
</reference>
<evidence type="ECO:0000313" key="1">
    <source>
        <dbReference type="EMBL" id="ETS05520.1"/>
    </source>
</evidence>
<dbReference type="KEGG" id="trr:M419DRAFT_122099"/>
<dbReference type="Proteomes" id="UP000024376">
    <property type="component" value="Unassembled WGS sequence"/>
</dbReference>
<organism evidence="1 2">
    <name type="scientific">Hypocrea jecorina (strain ATCC 56765 / BCRC 32924 / NRRL 11460 / Rut C-30)</name>
    <name type="common">Trichoderma reesei</name>
    <dbReference type="NCBI Taxonomy" id="1344414"/>
    <lineage>
        <taxon>Eukaryota</taxon>
        <taxon>Fungi</taxon>
        <taxon>Dikarya</taxon>
        <taxon>Ascomycota</taxon>
        <taxon>Pezizomycotina</taxon>
        <taxon>Sordariomycetes</taxon>
        <taxon>Hypocreomycetidae</taxon>
        <taxon>Hypocreales</taxon>
        <taxon>Hypocreaceae</taxon>
        <taxon>Trichoderma</taxon>
    </lineage>
</organism>
<evidence type="ECO:0000313" key="2">
    <source>
        <dbReference type="Proteomes" id="UP000024376"/>
    </source>
</evidence>
<protein>
    <submittedName>
        <fullName evidence="1">Uncharacterized protein</fullName>
    </submittedName>
</protein>
<sequence length="125" mass="13937">MDNERHFWGAAADAEQSLVPWHVHENNNGSAMCLVHTTFVAMHSLCSYTQASLWASDVIRVRWTDSIQPRCFGKRFFNPRSSPACCPKEEVAEKSSESFLPPLLIVRADKVQTRRASAAEEGSAA</sequence>
<accession>A0A024SJ33</accession>
<dbReference type="HOGENOM" id="CLU_1994254_0_0_1"/>
<name>A0A024SJ33_HYPJR</name>